<reference evidence="6" key="4">
    <citation type="submission" date="2017-11" db="EMBL/GenBank/DDBJ databases">
        <title>Complete genome sequence of Serratia sp. ATCC 39006.</title>
        <authorList>
            <person name="Hampton H.G."/>
            <person name="Jackson S.A."/>
            <person name="Jauregui R."/>
            <person name="Poulter G.T.M."/>
            <person name="Salmond G.P.C."/>
            <person name="Fineran P.C."/>
        </authorList>
    </citation>
    <scope>NUCLEOTIDE SEQUENCE</scope>
    <source>
        <strain evidence="6">ATCC 39006</strain>
    </source>
</reference>
<dbReference type="GO" id="GO:0045892">
    <property type="term" value="P:negative regulation of DNA-templated transcription"/>
    <property type="evidence" value="ECO:0007669"/>
    <property type="project" value="TreeGrafter"/>
</dbReference>
<dbReference type="RefSeq" id="WP_021017296.1">
    <property type="nucleotide sequence ID" value="NZ_CP025084.1"/>
</dbReference>
<dbReference type="EMBL" id="CP025085">
    <property type="protein sequence ID" value="AUG99284.1"/>
    <property type="molecule type" value="Genomic_DNA"/>
</dbReference>
<evidence type="ECO:0000256" key="1">
    <source>
        <dbReference type="ARBA" id="ARBA00023015"/>
    </source>
</evidence>
<reference evidence="6 7" key="1">
    <citation type="journal article" date="2013" name="Genome Announc.">
        <title>Draft genome sequence of Serratia sp. strain ATCC 39006, a model bacterium for analysis of the biosynthesis and regulation of prodigiosin, a carbapenem, and gas vesicles.</title>
        <authorList>
            <person name="Fineran P.C."/>
            <person name="Iglesias Cans M.C."/>
            <person name="Ramsay J.P."/>
            <person name="Wilf N.M."/>
            <person name="Cossyleon D."/>
            <person name="McNeil M.B."/>
            <person name="Williamson N.R."/>
            <person name="Monson R.E."/>
            <person name="Becher S.A."/>
            <person name="Stanton J.A."/>
            <person name="Brugger K."/>
            <person name="Brown S.D."/>
            <person name="Salmond G.P."/>
        </authorList>
    </citation>
    <scope>NUCLEOTIDE SEQUENCE [LARGE SCALE GENOMIC DNA]</scope>
    <source>
        <strain evidence="6">ATCC 39006</strain>
        <strain evidence="7">ATCC 39006 / SC 11482</strain>
    </source>
</reference>
<name>A0A2I5TGC0_SERS3</name>
<evidence type="ECO:0000256" key="3">
    <source>
        <dbReference type="ARBA" id="ARBA00023163"/>
    </source>
</evidence>
<evidence type="ECO:0000256" key="2">
    <source>
        <dbReference type="ARBA" id="ARBA00023125"/>
    </source>
</evidence>
<dbReference type="PRINTS" id="PR00035">
    <property type="entry name" value="HTHGNTR"/>
</dbReference>
<evidence type="ECO:0000313" key="7">
    <source>
        <dbReference type="Proteomes" id="UP000017700"/>
    </source>
</evidence>
<protein>
    <submittedName>
        <fullName evidence="6">GntR family transcriptional regulator</fullName>
    </submittedName>
</protein>
<dbReference type="InterPro" id="IPR011663">
    <property type="entry name" value="UTRA"/>
</dbReference>
<keyword evidence="3" id="KW-0804">Transcription</keyword>
<dbReference type="GO" id="GO:0003677">
    <property type="term" value="F:DNA binding"/>
    <property type="evidence" value="ECO:0007669"/>
    <property type="project" value="UniProtKB-KW"/>
</dbReference>
<dbReference type="KEGG" id="serq:CWC46_05315"/>
<dbReference type="CDD" id="cd07377">
    <property type="entry name" value="WHTH_GntR"/>
    <property type="match status" value="1"/>
</dbReference>
<dbReference type="PROSITE" id="PS50949">
    <property type="entry name" value="HTH_GNTR"/>
    <property type="match status" value="1"/>
</dbReference>
<dbReference type="GO" id="GO:0003700">
    <property type="term" value="F:DNA-binding transcription factor activity"/>
    <property type="evidence" value="ECO:0007669"/>
    <property type="project" value="InterPro"/>
</dbReference>
<evidence type="ECO:0000313" key="6">
    <source>
        <dbReference type="EMBL" id="AUH03602.1"/>
    </source>
</evidence>
<dbReference type="Proteomes" id="UP000233778">
    <property type="component" value="Chromosome"/>
</dbReference>
<keyword evidence="2" id="KW-0238">DNA-binding</keyword>
<reference evidence="5 8" key="3">
    <citation type="submission" date="2017-11" db="EMBL/GenBank/DDBJ databases">
        <title>Complete genome sequence of Serratia sp. ATCC 39006 LacA.</title>
        <authorList>
            <person name="Hampton H.G."/>
            <person name="Jackson S.A."/>
            <person name="Jauregui R."/>
            <person name="Poulter G.T.M."/>
            <person name="Salmond G.P.C."/>
            <person name="Fineran P.C."/>
        </authorList>
    </citation>
    <scope>NUCLEOTIDE SEQUENCE [LARGE SCALE GENOMIC DNA]</scope>
    <source>
        <strain evidence="5 8">ATCC 39006</strain>
    </source>
</reference>
<dbReference type="SUPFAM" id="SSF64288">
    <property type="entry name" value="Chorismate lyase-like"/>
    <property type="match status" value="1"/>
</dbReference>
<dbReference type="Pfam" id="PF00392">
    <property type="entry name" value="GntR"/>
    <property type="match status" value="1"/>
</dbReference>
<sequence length="252" mass="28477">MNLSEKQTRRPRKAYLDAKKRLLEMLHSPEFNSGDQIPAERELSHQFSISRMTVRKIIAELVEDGVLERRGNQGTWLMKTAIERPLLPVPELGISKIIELNGAVPSSQLIYFRYSQASARIAQRLHIQENDPLLMIKRLRLADGQPFCIETSYLPQERVPGLTEAMLEATGSLYKILADQYQIYGVIDEGTIQADTMNEEEQLLLCAKPECPALVYRGVIYDGARQPVEYLVSVNHPQRVAFKISGSLAGEP</sequence>
<keyword evidence="1" id="KW-0805">Transcription regulation</keyword>
<dbReference type="Pfam" id="PF07702">
    <property type="entry name" value="UTRA"/>
    <property type="match status" value="1"/>
</dbReference>
<organism evidence="6 7">
    <name type="scientific">Serratia sp. (strain ATCC 39006)</name>
    <name type="common">Prodigiosinella confusarubida</name>
    <dbReference type="NCBI Taxonomy" id="104623"/>
    <lineage>
        <taxon>Bacteria</taxon>
        <taxon>Pseudomonadati</taxon>
        <taxon>Pseudomonadota</taxon>
        <taxon>Gammaproteobacteria</taxon>
        <taxon>Enterobacterales</taxon>
        <taxon>Pectobacteriaceae</taxon>
        <taxon>Prodigiosinella</taxon>
    </lineage>
</organism>
<dbReference type="SMART" id="SM00866">
    <property type="entry name" value="UTRA"/>
    <property type="match status" value="1"/>
</dbReference>
<dbReference type="InterPro" id="IPR036390">
    <property type="entry name" value="WH_DNA-bd_sf"/>
</dbReference>
<keyword evidence="7" id="KW-1185">Reference proteome</keyword>
<dbReference type="PANTHER" id="PTHR44846:SF1">
    <property type="entry name" value="MANNOSYL-D-GLYCERATE TRANSPORT_METABOLISM SYSTEM REPRESSOR MNGR-RELATED"/>
    <property type="match status" value="1"/>
</dbReference>
<dbReference type="InterPro" id="IPR036388">
    <property type="entry name" value="WH-like_DNA-bd_sf"/>
</dbReference>
<dbReference type="AlphaFoldDB" id="A0A2I5TGC0"/>
<dbReference type="EMBL" id="CP025084">
    <property type="protein sequence ID" value="AUH03602.1"/>
    <property type="molecule type" value="Genomic_DNA"/>
</dbReference>
<dbReference type="InterPro" id="IPR028978">
    <property type="entry name" value="Chorismate_lyase_/UTRA_dom_sf"/>
</dbReference>
<dbReference type="Proteomes" id="UP000017700">
    <property type="component" value="Chromosome"/>
</dbReference>
<gene>
    <name evidence="5" type="ORF">CWC46_05315</name>
    <name evidence="6" type="ORF">Ser39006_005320</name>
</gene>
<dbReference type="InterPro" id="IPR000524">
    <property type="entry name" value="Tscrpt_reg_HTH_GntR"/>
</dbReference>
<dbReference type="STRING" id="104623.Ser39006_04036"/>
<dbReference type="InterPro" id="IPR050679">
    <property type="entry name" value="Bact_HTH_transcr_reg"/>
</dbReference>
<dbReference type="OrthoDB" id="9028214at2"/>
<reference evidence="6" key="2">
    <citation type="submission" date="2013-09" db="EMBL/GenBank/DDBJ databases">
        <authorList>
            <person name="Wang G."/>
            <person name="Yang Y."/>
            <person name="Su Y."/>
        </authorList>
    </citation>
    <scope>NUCLEOTIDE SEQUENCE</scope>
    <source>
        <strain evidence="6">ATCC 39006</strain>
    </source>
</reference>
<dbReference type="Gene3D" id="3.40.1410.10">
    <property type="entry name" value="Chorismate lyase-like"/>
    <property type="match status" value="1"/>
</dbReference>
<dbReference type="PANTHER" id="PTHR44846">
    <property type="entry name" value="MANNOSYL-D-GLYCERATE TRANSPORT/METABOLISM SYSTEM REPRESSOR MNGR-RELATED"/>
    <property type="match status" value="1"/>
</dbReference>
<dbReference type="SMART" id="SM00345">
    <property type="entry name" value="HTH_GNTR"/>
    <property type="match status" value="1"/>
</dbReference>
<evidence type="ECO:0000313" key="8">
    <source>
        <dbReference type="Proteomes" id="UP000233778"/>
    </source>
</evidence>
<accession>A0A2I5TGC0</accession>
<evidence type="ECO:0000259" key="4">
    <source>
        <dbReference type="PROSITE" id="PS50949"/>
    </source>
</evidence>
<dbReference type="SUPFAM" id="SSF46785">
    <property type="entry name" value="Winged helix' DNA-binding domain"/>
    <property type="match status" value="1"/>
</dbReference>
<dbReference type="Gene3D" id="1.10.10.10">
    <property type="entry name" value="Winged helix-like DNA-binding domain superfamily/Winged helix DNA-binding domain"/>
    <property type="match status" value="1"/>
</dbReference>
<feature type="domain" description="HTH gntR-type" evidence="4">
    <location>
        <begin position="12"/>
        <end position="80"/>
    </location>
</feature>
<evidence type="ECO:0000313" key="5">
    <source>
        <dbReference type="EMBL" id="AUG99284.1"/>
    </source>
</evidence>
<proteinExistence type="predicted"/>
<dbReference type="KEGG" id="sera:Ser39006_005320"/>